<dbReference type="EC" id="2.7.13.3" evidence="2"/>
<dbReference type="PANTHER" id="PTHR41523">
    <property type="entry name" value="TWO-COMPONENT SYSTEM SENSOR PROTEIN"/>
    <property type="match status" value="1"/>
</dbReference>
<keyword evidence="6 9" id="KW-0418">Kinase</keyword>
<gene>
    <name evidence="9" type="ORF">GGQ80_002986</name>
</gene>
<evidence type="ECO:0000256" key="5">
    <source>
        <dbReference type="ARBA" id="ARBA00022741"/>
    </source>
</evidence>
<comment type="catalytic activity">
    <reaction evidence="1">
        <text>ATP + protein L-histidine = ADP + protein N-phospho-L-histidine.</text>
        <dbReference type="EC" id="2.7.13.3"/>
    </reaction>
</comment>
<dbReference type="EMBL" id="JACIEV010000009">
    <property type="protein sequence ID" value="MBB4155069.1"/>
    <property type="molecule type" value="Genomic_DNA"/>
</dbReference>
<dbReference type="GO" id="GO:0004673">
    <property type="term" value="F:protein histidine kinase activity"/>
    <property type="evidence" value="ECO:0007669"/>
    <property type="project" value="UniProtKB-EC"/>
</dbReference>
<keyword evidence="5" id="KW-0547">Nucleotide-binding</keyword>
<dbReference type="Pfam" id="PF07568">
    <property type="entry name" value="HisKA_2"/>
    <property type="match status" value="1"/>
</dbReference>
<keyword evidence="7" id="KW-0067">ATP-binding</keyword>
<feature type="domain" description="Signal transduction histidine kinase subgroup 2 dimerisation and phosphoacceptor" evidence="8">
    <location>
        <begin position="13"/>
        <end position="82"/>
    </location>
</feature>
<reference evidence="9 10" key="1">
    <citation type="submission" date="2020-08" db="EMBL/GenBank/DDBJ databases">
        <title>Genomic Encyclopedia of Type Strains, Phase IV (KMG-IV): sequencing the most valuable type-strain genomes for metagenomic binning, comparative biology and taxonomic classification.</title>
        <authorList>
            <person name="Goeker M."/>
        </authorList>
    </citation>
    <scope>NUCLEOTIDE SEQUENCE [LARGE SCALE GENOMIC DNA]</scope>
    <source>
        <strain evidence="9 10">YC6723</strain>
    </source>
</reference>
<keyword evidence="3" id="KW-0597">Phosphoprotein</keyword>
<evidence type="ECO:0000259" key="8">
    <source>
        <dbReference type="Pfam" id="PF07568"/>
    </source>
</evidence>
<evidence type="ECO:0000256" key="2">
    <source>
        <dbReference type="ARBA" id="ARBA00012438"/>
    </source>
</evidence>
<evidence type="ECO:0000313" key="9">
    <source>
        <dbReference type="EMBL" id="MBB4155069.1"/>
    </source>
</evidence>
<evidence type="ECO:0000256" key="7">
    <source>
        <dbReference type="ARBA" id="ARBA00022840"/>
    </source>
</evidence>
<comment type="caution">
    <text evidence="9">The sequence shown here is derived from an EMBL/GenBank/DDBJ whole genome shotgun (WGS) entry which is preliminary data.</text>
</comment>
<protein>
    <recommendedName>
        <fullName evidence="2">histidine kinase</fullName>
        <ecNumber evidence="2">2.7.13.3</ecNumber>
    </recommendedName>
</protein>
<evidence type="ECO:0000256" key="6">
    <source>
        <dbReference type="ARBA" id="ARBA00022777"/>
    </source>
</evidence>
<dbReference type="PANTHER" id="PTHR41523:SF8">
    <property type="entry name" value="ETHYLENE RESPONSE SENSOR PROTEIN"/>
    <property type="match status" value="1"/>
</dbReference>
<dbReference type="InterPro" id="IPR011495">
    <property type="entry name" value="Sig_transdc_His_kin_sub2_dim/P"/>
</dbReference>
<accession>A0A840FBP3</accession>
<dbReference type="RefSeq" id="WP_183986210.1">
    <property type="nucleotide sequence ID" value="NZ_JACIEV010000009.1"/>
</dbReference>
<dbReference type="SUPFAM" id="SSF55874">
    <property type="entry name" value="ATPase domain of HSP90 chaperone/DNA topoisomerase II/histidine kinase"/>
    <property type="match status" value="1"/>
</dbReference>
<proteinExistence type="predicted"/>
<dbReference type="Proteomes" id="UP000529795">
    <property type="component" value="Unassembled WGS sequence"/>
</dbReference>
<name>A0A840FBP3_9SPHN</name>
<keyword evidence="10" id="KW-1185">Reference proteome</keyword>
<evidence type="ECO:0000313" key="10">
    <source>
        <dbReference type="Proteomes" id="UP000529795"/>
    </source>
</evidence>
<dbReference type="InterPro" id="IPR036890">
    <property type="entry name" value="HATPase_C_sf"/>
</dbReference>
<dbReference type="AlphaFoldDB" id="A0A840FBP3"/>
<keyword evidence="4" id="KW-0808">Transferase</keyword>
<sequence>MTGFVDHGLLLREHSHRVANDMMVAVAALRHAERRAGGDVLISMAIGRLEATARVQRLLCERPSGAVVDLGAVLGQLCQAMRAAQAGPSAIEVSVAPLLVDGEFAWTVALIVHELVGNALRHGARGGGRIRVEMDGYDEGAAVLAVSDSGGAREWSRSGGQGAGIVDGLAARLSGAVSRSWSSSGGCVQVVLQRVAADARPLPEIA</sequence>
<evidence type="ECO:0000256" key="1">
    <source>
        <dbReference type="ARBA" id="ARBA00000085"/>
    </source>
</evidence>
<dbReference type="Gene3D" id="3.30.565.10">
    <property type="entry name" value="Histidine kinase-like ATPase, C-terminal domain"/>
    <property type="match status" value="1"/>
</dbReference>
<evidence type="ECO:0000256" key="4">
    <source>
        <dbReference type="ARBA" id="ARBA00022679"/>
    </source>
</evidence>
<evidence type="ECO:0000256" key="3">
    <source>
        <dbReference type="ARBA" id="ARBA00022553"/>
    </source>
</evidence>
<organism evidence="9 10">
    <name type="scientific">Sphingomonas jinjuensis</name>
    <dbReference type="NCBI Taxonomy" id="535907"/>
    <lineage>
        <taxon>Bacteria</taxon>
        <taxon>Pseudomonadati</taxon>
        <taxon>Pseudomonadota</taxon>
        <taxon>Alphaproteobacteria</taxon>
        <taxon>Sphingomonadales</taxon>
        <taxon>Sphingomonadaceae</taxon>
        <taxon>Sphingomonas</taxon>
    </lineage>
</organism>
<dbReference type="GO" id="GO:0005524">
    <property type="term" value="F:ATP binding"/>
    <property type="evidence" value="ECO:0007669"/>
    <property type="project" value="UniProtKB-KW"/>
</dbReference>